<feature type="domain" description="PNPLA" evidence="5">
    <location>
        <begin position="5"/>
        <end position="170"/>
    </location>
</feature>
<feature type="active site" description="Proton acceptor" evidence="4">
    <location>
        <position position="157"/>
    </location>
</feature>
<dbReference type="InterPro" id="IPR002641">
    <property type="entry name" value="PNPLA_dom"/>
</dbReference>
<dbReference type="EMBL" id="JAAAWP010000001">
    <property type="protein sequence ID" value="NDW20133.1"/>
    <property type="molecule type" value="Genomic_DNA"/>
</dbReference>
<evidence type="ECO:0000259" key="5">
    <source>
        <dbReference type="PROSITE" id="PS51635"/>
    </source>
</evidence>
<keyword evidence="1 4" id="KW-0378">Hydrolase</keyword>
<feature type="active site" description="Nucleophile" evidence="4">
    <location>
        <position position="39"/>
    </location>
</feature>
<dbReference type="Gene3D" id="3.40.1090.10">
    <property type="entry name" value="Cytosolic phospholipase A2 catalytic domain"/>
    <property type="match status" value="2"/>
</dbReference>
<comment type="caution">
    <text evidence="4">Lacks conserved residue(s) required for the propagation of feature annotation.</text>
</comment>
<evidence type="ECO:0000313" key="6">
    <source>
        <dbReference type="EMBL" id="NDW20133.1"/>
    </source>
</evidence>
<protein>
    <submittedName>
        <fullName evidence="6">Patatin family protein</fullName>
    </submittedName>
</protein>
<evidence type="ECO:0000313" key="7">
    <source>
        <dbReference type="Proteomes" id="UP000478837"/>
    </source>
</evidence>
<dbReference type="GO" id="GO:0016042">
    <property type="term" value="P:lipid catabolic process"/>
    <property type="evidence" value="ECO:0007669"/>
    <property type="project" value="UniProtKB-UniRule"/>
</dbReference>
<dbReference type="Pfam" id="PF01734">
    <property type="entry name" value="Patatin"/>
    <property type="match status" value="1"/>
</dbReference>
<feature type="short sequence motif" description="DGA/G" evidence="4">
    <location>
        <begin position="157"/>
        <end position="159"/>
    </location>
</feature>
<dbReference type="Pfam" id="PF19890">
    <property type="entry name" value="DUF6363"/>
    <property type="match status" value="1"/>
</dbReference>
<dbReference type="InterPro" id="IPR016035">
    <property type="entry name" value="Acyl_Trfase/lysoPLipase"/>
</dbReference>
<dbReference type="GO" id="GO:0016787">
    <property type="term" value="F:hydrolase activity"/>
    <property type="evidence" value="ECO:0007669"/>
    <property type="project" value="UniProtKB-UniRule"/>
</dbReference>
<dbReference type="PANTHER" id="PTHR14226">
    <property type="entry name" value="NEUROPATHY TARGET ESTERASE/SWISS CHEESE D.MELANOGASTER"/>
    <property type="match status" value="1"/>
</dbReference>
<evidence type="ECO:0000256" key="3">
    <source>
        <dbReference type="ARBA" id="ARBA00023098"/>
    </source>
</evidence>
<evidence type="ECO:0000256" key="1">
    <source>
        <dbReference type="ARBA" id="ARBA00022801"/>
    </source>
</evidence>
<dbReference type="AlphaFoldDB" id="A0A6L9MQI3"/>
<dbReference type="SUPFAM" id="SSF52151">
    <property type="entry name" value="FabD/lysophospholipase-like"/>
    <property type="match status" value="1"/>
</dbReference>
<evidence type="ECO:0000256" key="2">
    <source>
        <dbReference type="ARBA" id="ARBA00022963"/>
    </source>
</evidence>
<sequence>MKKALVVEGGAMRGVFAAGVLDKFMEKGYFDFDFAIGVSAGATNLSTYVTNMQGLSKQIILNYATKREFFSPLRFVKGGHMTDVHWLWHHSKQSLGIPSPEAGNYMPLYVGVTNVDSGECEYFKAIKTNVDDLMVASCALPTAFREQPRIGNHRYVDGGVADAIPVKQAYDMGAREITVILSQPPGFTKPAVKSAWLLEKMYRDQPELLKSLLNRPKIYNDTLQFITNPPKDCVVHVIAPDVGFCVRRLTMDKKKLLRGYAQGRRMGRRFVQTITQRLAG</sequence>
<proteinExistence type="predicted"/>
<dbReference type="InterPro" id="IPR037483">
    <property type="entry name" value="YjjU-like"/>
</dbReference>
<keyword evidence="2 4" id="KW-0442">Lipid degradation</keyword>
<evidence type="ECO:0000256" key="4">
    <source>
        <dbReference type="PROSITE-ProRule" id="PRU01161"/>
    </source>
</evidence>
<dbReference type="InterPro" id="IPR050301">
    <property type="entry name" value="NTE"/>
</dbReference>
<reference evidence="6 7" key="1">
    <citation type="submission" date="2020-01" db="EMBL/GenBank/DDBJ databases">
        <title>Genomes of bacteria type strains.</title>
        <authorList>
            <person name="Chen J."/>
            <person name="Zhu S."/>
            <person name="Yang J."/>
        </authorList>
    </citation>
    <scope>NUCLEOTIDE SEQUENCE [LARGE SCALE GENOMIC DNA]</scope>
    <source>
        <strain evidence="6 7">LMG 22958</strain>
    </source>
</reference>
<keyword evidence="7" id="KW-1185">Reference proteome</keyword>
<dbReference type="Proteomes" id="UP000478837">
    <property type="component" value="Unassembled WGS sequence"/>
</dbReference>
<feature type="short sequence motif" description="GXSXG" evidence="4">
    <location>
        <begin position="37"/>
        <end position="41"/>
    </location>
</feature>
<dbReference type="RefSeq" id="WP_163109935.1">
    <property type="nucleotide sequence ID" value="NZ_JAAAWP010000001.1"/>
</dbReference>
<name>A0A6L9MQI3_9ALTE</name>
<dbReference type="PANTHER" id="PTHR14226:SF25">
    <property type="entry name" value="PHOSPHOESTERASE"/>
    <property type="match status" value="1"/>
</dbReference>
<dbReference type="InterPro" id="IPR045943">
    <property type="entry name" value="DUF6363"/>
</dbReference>
<accession>A0A6L9MQI3</accession>
<gene>
    <name evidence="6" type="ORF">GTW09_01125</name>
</gene>
<comment type="caution">
    <text evidence="6">The sequence shown here is derived from an EMBL/GenBank/DDBJ whole genome shotgun (WGS) entry which is preliminary data.</text>
</comment>
<keyword evidence="3 4" id="KW-0443">Lipid metabolism</keyword>
<dbReference type="PROSITE" id="PS51635">
    <property type="entry name" value="PNPLA"/>
    <property type="match status" value="1"/>
</dbReference>
<dbReference type="CDD" id="cd07208">
    <property type="entry name" value="Pat_hypo_Ecoli_yjju_like"/>
    <property type="match status" value="1"/>
</dbReference>
<organism evidence="6 7">
    <name type="scientific">Alteromonas hispanica</name>
    <dbReference type="NCBI Taxonomy" id="315421"/>
    <lineage>
        <taxon>Bacteria</taxon>
        <taxon>Pseudomonadati</taxon>
        <taxon>Pseudomonadota</taxon>
        <taxon>Gammaproteobacteria</taxon>
        <taxon>Alteromonadales</taxon>
        <taxon>Alteromonadaceae</taxon>
        <taxon>Alteromonas/Salinimonas group</taxon>
        <taxon>Alteromonas</taxon>
    </lineage>
</organism>